<organism evidence="1 2">
    <name type="scientific">Striga asiatica</name>
    <name type="common">Asiatic witchweed</name>
    <name type="synonym">Buchnera asiatica</name>
    <dbReference type="NCBI Taxonomy" id="4170"/>
    <lineage>
        <taxon>Eukaryota</taxon>
        <taxon>Viridiplantae</taxon>
        <taxon>Streptophyta</taxon>
        <taxon>Embryophyta</taxon>
        <taxon>Tracheophyta</taxon>
        <taxon>Spermatophyta</taxon>
        <taxon>Magnoliopsida</taxon>
        <taxon>eudicotyledons</taxon>
        <taxon>Gunneridae</taxon>
        <taxon>Pentapetalae</taxon>
        <taxon>asterids</taxon>
        <taxon>lamiids</taxon>
        <taxon>Lamiales</taxon>
        <taxon>Orobanchaceae</taxon>
        <taxon>Buchnereae</taxon>
        <taxon>Striga</taxon>
    </lineage>
</organism>
<protein>
    <submittedName>
        <fullName evidence="1">Cytochrome P450-like protein</fullName>
    </submittedName>
</protein>
<proteinExistence type="predicted"/>
<evidence type="ECO:0000313" key="1">
    <source>
        <dbReference type="EMBL" id="GER55644.1"/>
    </source>
</evidence>
<keyword evidence="2" id="KW-1185">Reference proteome</keyword>
<accession>A0A5A7REY3</accession>
<reference evidence="2" key="1">
    <citation type="journal article" date="2019" name="Curr. Biol.">
        <title>Genome Sequence of Striga asiatica Provides Insight into the Evolution of Plant Parasitism.</title>
        <authorList>
            <person name="Yoshida S."/>
            <person name="Kim S."/>
            <person name="Wafula E.K."/>
            <person name="Tanskanen J."/>
            <person name="Kim Y.M."/>
            <person name="Honaas L."/>
            <person name="Yang Z."/>
            <person name="Spallek T."/>
            <person name="Conn C.E."/>
            <person name="Ichihashi Y."/>
            <person name="Cheong K."/>
            <person name="Cui S."/>
            <person name="Der J.P."/>
            <person name="Gundlach H."/>
            <person name="Jiao Y."/>
            <person name="Hori C."/>
            <person name="Ishida J.K."/>
            <person name="Kasahara H."/>
            <person name="Kiba T."/>
            <person name="Kim M.S."/>
            <person name="Koo N."/>
            <person name="Laohavisit A."/>
            <person name="Lee Y.H."/>
            <person name="Lumba S."/>
            <person name="McCourt P."/>
            <person name="Mortimer J.C."/>
            <person name="Mutuku J.M."/>
            <person name="Nomura T."/>
            <person name="Sasaki-Sekimoto Y."/>
            <person name="Seto Y."/>
            <person name="Wang Y."/>
            <person name="Wakatake T."/>
            <person name="Sakakibara H."/>
            <person name="Demura T."/>
            <person name="Yamaguchi S."/>
            <person name="Yoneyama K."/>
            <person name="Manabe R.I."/>
            <person name="Nelson D.C."/>
            <person name="Schulman A.H."/>
            <person name="Timko M.P."/>
            <person name="dePamphilis C.W."/>
            <person name="Choi D."/>
            <person name="Shirasu K."/>
        </authorList>
    </citation>
    <scope>NUCLEOTIDE SEQUENCE [LARGE SCALE GENOMIC DNA]</scope>
    <source>
        <strain evidence="2">cv. UVA1</strain>
    </source>
</reference>
<name>A0A5A7REY3_STRAF</name>
<gene>
    <name evidence="1" type="ORF">STAS_33325</name>
</gene>
<sequence>MASKKLLIQSSTRFEACRAELATGHGRLGVQEIAFVQMKYVVASILEHFKLEPFCTKKLAFVLMLTAYMKSVAQNEGAVEPGVLQPLIVAAMNEANATGIKFIAAPSAA</sequence>
<dbReference type="AlphaFoldDB" id="A0A5A7REY3"/>
<evidence type="ECO:0000313" key="2">
    <source>
        <dbReference type="Proteomes" id="UP000325081"/>
    </source>
</evidence>
<dbReference type="EMBL" id="BKCP01012070">
    <property type="protein sequence ID" value="GER55644.1"/>
    <property type="molecule type" value="Genomic_DNA"/>
</dbReference>
<comment type="caution">
    <text evidence="1">The sequence shown here is derived from an EMBL/GenBank/DDBJ whole genome shotgun (WGS) entry which is preliminary data.</text>
</comment>
<dbReference type="Proteomes" id="UP000325081">
    <property type="component" value="Unassembled WGS sequence"/>
</dbReference>